<evidence type="ECO:0000313" key="1">
    <source>
        <dbReference type="EMBL" id="NKT77331.1"/>
    </source>
</evidence>
<organism evidence="1 2">
    <name type="scientific">Rhodococcus hoagii</name>
    <name type="common">Corynebacterium equii</name>
    <dbReference type="NCBI Taxonomy" id="43767"/>
    <lineage>
        <taxon>Bacteria</taxon>
        <taxon>Bacillati</taxon>
        <taxon>Actinomycetota</taxon>
        <taxon>Actinomycetes</taxon>
        <taxon>Mycobacteriales</taxon>
        <taxon>Nocardiaceae</taxon>
        <taxon>Prescottella</taxon>
    </lineage>
</organism>
<dbReference type="Proteomes" id="UP000603463">
    <property type="component" value="Unassembled WGS sequence"/>
</dbReference>
<proteinExistence type="predicted"/>
<gene>
    <name evidence="1" type="ORF">GS882_03760</name>
</gene>
<dbReference type="AlphaFoldDB" id="A0A9Q4ZIT8"/>
<sequence>MIRKRWVVRCVSTLDGHIHYEERFWTRWSAHGTYLDGECARLLLRSNDIRYTMERLT</sequence>
<reference evidence="1" key="1">
    <citation type="journal article" date="2020" name="Environ. Microbiol.">
        <title>The novel and transferable erm(51) gene confers Macrolides, Lincosamides, and Streptogramins B (MLSB) resistance to clonal Rhodococcus equi in the environment.</title>
        <authorList>
            <person name="Huber L."/>
            <person name="Giguere S."/>
            <person name="Slovis N.M."/>
            <person name="Alvarez-Narvaez S."/>
            <person name="Hart K.A."/>
            <person name="Greiter M."/>
            <person name="Morris E.R.A."/>
            <person name="Cohen N.D."/>
        </authorList>
    </citation>
    <scope>NUCLEOTIDE SEQUENCE</scope>
    <source>
        <strain evidence="1">Lh_116_1</strain>
    </source>
</reference>
<dbReference type="EMBL" id="WVBC01000002">
    <property type="protein sequence ID" value="NKT77331.1"/>
    <property type="molecule type" value="Genomic_DNA"/>
</dbReference>
<protein>
    <submittedName>
        <fullName evidence="1">Uncharacterized protein</fullName>
    </submittedName>
</protein>
<name>A0A9Q4ZIT8_RHOHA</name>
<comment type="caution">
    <text evidence="1">The sequence shown here is derived from an EMBL/GenBank/DDBJ whole genome shotgun (WGS) entry which is preliminary data.</text>
</comment>
<accession>A0A9Q4ZIT8</accession>
<evidence type="ECO:0000313" key="2">
    <source>
        <dbReference type="Proteomes" id="UP000603463"/>
    </source>
</evidence>